<dbReference type="GO" id="GO:0010124">
    <property type="term" value="P:phenylacetate catabolic process"/>
    <property type="evidence" value="ECO:0007669"/>
    <property type="project" value="InterPro"/>
</dbReference>
<comment type="caution">
    <text evidence="2">The sequence shown here is derived from an EMBL/GenBank/DDBJ whole genome shotgun (WGS) entry which is preliminary data.</text>
</comment>
<evidence type="ECO:0000313" key="3">
    <source>
        <dbReference type="Proteomes" id="UP000294621"/>
    </source>
</evidence>
<dbReference type="InterPro" id="IPR007814">
    <property type="entry name" value="PaaA_PaaC"/>
</dbReference>
<evidence type="ECO:0000256" key="1">
    <source>
        <dbReference type="SAM" id="MobiDB-lite"/>
    </source>
</evidence>
<proteinExistence type="predicted"/>
<dbReference type="InterPro" id="IPR052703">
    <property type="entry name" value="Aromatic_CoA_ox/epox"/>
</dbReference>
<dbReference type="NCBIfam" id="TIGR02158">
    <property type="entry name" value="PA_CoA_Oxy3"/>
    <property type="match status" value="1"/>
</dbReference>
<protein>
    <submittedName>
        <fullName evidence="2">Phenylacetate-CoA oxygenase subunit PaaI</fullName>
    </submittedName>
</protein>
<dbReference type="GO" id="GO:0005829">
    <property type="term" value="C:cytosol"/>
    <property type="evidence" value="ECO:0007669"/>
    <property type="project" value="TreeGrafter"/>
</dbReference>
<dbReference type="STRING" id="683150.G205_02058"/>
<dbReference type="Proteomes" id="UP000294621">
    <property type="component" value="Unassembled WGS sequence"/>
</dbReference>
<dbReference type="InterPro" id="IPR012347">
    <property type="entry name" value="Ferritin-like"/>
</dbReference>
<dbReference type="PANTHER" id="PTHR30458:SF0">
    <property type="entry name" value="1,2-PHENYLACETYL-COA EPOXIDASE, SUBUNIT C"/>
    <property type="match status" value="1"/>
</dbReference>
<reference evidence="2 3" key="1">
    <citation type="submission" date="2019-03" db="EMBL/GenBank/DDBJ databases">
        <title>Genome Sequencing and Assembly of Various Microbes Isolated from Partially Reclaimed Soil and Acid Mine Drainage (AMD) Site.</title>
        <authorList>
            <person name="Steinbock B."/>
            <person name="Bechtold R."/>
            <person name="Sevigny J.L."/>
            <person name="Thomas D."/>
            <person name="Cuthill L.R."/>
            <person name="Aveiro Johannsen E.J."/>
            <person name="Thomas K."/>
            <person name="Ghosh A."/>
        </authorList>
    </citation>
    <scope>NUCLEOTIDE SEQUENCE [LARGE SCALE GENOMIC DNA]</scope>
    <source>
        <strain evidence="2 3">S-A1</strain>
    </source>
</reference>
<accession>A0A4R5XZG5</accession>
<dbReference type="PIRSF" id="PIRSF037834">
    <property type="entry name" value="PA_CoA_Oase3"/>
    <property type="match status" value="1"/>
</dbReference>
<dbReference type="Pfam" id="PF05138">
    <property type="entry name" value="PaaA_PaaC"/>
    <property type="match status" value="1"/>
</dbReference>
<dbReference type="InterPro" id="IPR011882">
    <property type="entry name" value="PaaC"/>
</dbReference>
<organism evidence="2 3">
    <name type="scientific">Arthrobacter nitrophenolicus</name>
    <dbReference type="NCBI Taxonomy" id="683150"/>
    <lineage>
        <taxon>Bacteria</taxon>
        <taxon>Bacillati</taxon>
        <taxon>Actinomycetota</taxon>
        <taxon>Actinomycetes</taxon>
        <taxon>Micrococcales</taxon>
        <taxon>Micrococcaceae</taxon>
        <taxon>Arthrobacter</taxon>
    </lineage>
</organism>
<sequence>MSTPGTNTEATETTGHGDISTGVAGGDSNASATRITPGNALRPEDIALEVRTGLAKPSEDIAEYALRLGDDALILAQRLGHWISRAPELEEDVALGNIALDQLGHARSFLSYAGGGLANEDGSTKSEDDLAYFRREHEFRSVQLFEQPNGDFAATIARQFVVSYYQFELYRRLTESTDETLAAIAAKAVKEVDYHRDHSAQWILRLAGGTDESRTRMIHGLRMMWPYVNELFQDDDLTRRLAEAGAAVAPSSLRADFDRLTGEVLREAELEVPDVPPAPGGGRHGKHSEHLGYILAEMQVLAREHPGASW</sequence>
<dbReference type="PANTHER" id="PTHR30458">
    <property type="entry name" value="PHENYLACETIC ACID DEGRADATION PROTEIN PAA"/>
    <property type="match status" value="1"/>
</dbReference>
<dbReference type="EMBL" id="SMZQ01000005">
    <property type="protein sequence ID" value="TDL37380.1"/>
    <property type="molecule type" value="Genomic_DNA"/>
</dbReference>
<dbReference type="RefSeq" id="WP_133349209.1">
    <property type="nucleotide sequence ID" value="NZ_SMZQ01000005.1"/>
</dbReference>
<gene>
    <name evidence="2" type="primary">paaI</name>
    <name evidence="2" type="ORF">E2R57_11625</name>
</gene>
<dbReference type="AlphaFoldDB" id="A0A4R5XZG5"/>
<dbReference type="OrthoDB" id="9789947at2"/>
<evidence type="ECO:0000313" key="2">
    <source>
        <dbReference type="EMBL" id="TDL37380.1"/>
    </source>
</evidence>
<dbReference type="SUPFAM" id="SSF47240">
    <property type="entry name" value="Ferritin-like"/>
    <property type="match status" value="1"/>
</dbReference>
<name>A0A4R5XZG5_9MICC</name>
<dbReference type="Gene3D" id="1.20.1260.10">
    <property type="match status" value="1"/>
</dbReference>
<feature type="compositionally biased region" description="Low complexity" evidence="1">
    <location>
        <begin position="1"/>
        <end position="14"/>
    </location>
</feature>
<dbReference type="InterPro" id="IPR009078">
    <property type="entry name" value="Ferritin-like_SF"/>
</dbReference>
<feature type="region of interest" description="Disordered" evidence="1">
    <location>
        <begin position="1"/>
        <end position="38"/>
    </location>
</feature>